<dbReference type="OrthoDB" id="5987340at2759"/>
<dbReference type="InterPro" id="IPR005312">
    <property type="entry name" value="DUF1759"/>
</dbReference>
<dbReference type="EMBL" id="CVRI01000010">
    <property type="protein sequence ID" value="CRK88780.1"/>
    <property type="molecule type" value="Genomic_DNA"/>
</dbReference>
<gene>
    <name evidence="1" type="ORF">CLUMA_CG002808</name>
</gene>
<organism evidence="1 2">
    <name type="scientific">Clunio marinus</name>
    <dbReference type="NCBI Taxonomy" id="568069"/>
    <lineage>
        <taxon>Eukaryota</taxon>
        <taxon>Metazoa</taxon>
        <taxon>Ecdysozoa</taxon>
        <taxon>Arthropoda</taxon>
        <taxon>Hexapoda</taxon>
        <taxon>Insecta</taxon>
        <taxon>Pterygota</taxon>
        <taxon>Neoptera</taxon>
        <taxon>Endopterygota</taxon>
        <taxon>Diptera</taxon>
        <taxon>Nematocera</taxon>
        <taxon>Chironomoidea</taxon>
        <taxon>Chironomidae</taxon>
        <taxon>Clunio</taxon>
    </lineage>
</organism>
<sequence length="287" mass="34079">MINNRIVDANEVPVERTMLALTRKMTKINELSIDKLYDQFVTTHNSLNKTPSFIKISNNAINDDETGLFQYVRGELNAWYKLTNRYDNDRKLIHTEVDRIYQLERSPDRFKDIKNILDASSQVLSNLEGIAQEKEQCRAQKGKFKEKIMTKQELRIEIANNFFVCVIEQKFDHQTSMDFEFYLEVKNIKDIFIDADVVMEFLEIQFRKLQNTSKDKENVSHVRKVQVTTARSGLLCWHCKGNHSIRDCEKLKRMNSDERYITNNKLKMFRNCLLHNYNEQEIIFFLL</sequence>
<accession>A0A1J1HN12</accession>
<name>A0A1J1HN12_9DIPT</name>
<proteinExistence type="predicted"/>
<evidence type="ECO:0000313" key="2">
    <source>
        <dbReference type="Proteomes" id="UP000183832"/>
    </source>
</evidence>
<reference evidence="1 2" key="1">
    <citation type="submission" date="2015-04" db="EMBL/GenBank/DDBJ databases">
        <authorList>
            <person name="Syromyatnikov M.Y."/>
            <person name="Popov V.N."/>
        </authorList>
    </citation>
    <scope>NUCLEOTIDE SEQUENCE [LARGE SCALE GENOMIC DNA]</scope>
</reference>
<evidence type="ECO:0000313" key="1">
    <source>
        <dbReference type="EMBL" id="CRK88780.1"/>
    </source>
</evidence>
<dbReference type="AlphaFoldDB" id="A0A1J1HN12"/>
<keyword evidence="2" id="KW-1185">Reference proteome</keyword>
<protein>
    <submittedName>
        <fullName evidence="1">CLUMA_CG002808, isoform A</fullName>
    </submittedName>
</protein>
<dbReference type="Proteomes" id="UP000183832">
    <property type="component" value="Unassembled WGS sequence"/>
</dbReference>
<dbReference type="Pfam" id="PF03564">
    <property type="entry name" value="DUF1759"/>
    <property type="match status" value="1"/>
</dbReference>